<feature type="compositionally biased region" description="Basic and acidic residues" evidence="1">
    <location>
        <begin position="27"/>
        <end position="43"/>
    </location>
</feature>
<organism evidence="2 3">
    <name type="scientific">Phyllachora maydis</name>
    <dbReference type="NCBI Taxonomy" id="1825666"/>
    <lineage>
        <taxon>Eukaryota</taxon>
        <taxon>Fungi</taxon>
        <taxon>Dikarya</taxon>
        <taxon>Ascomycota</taxon>
        <taxon>Pezizomycotina</taxon>
        <taxon>Sordariomycetes</taxon>
        <taxon>Sordariomycetidae</taxon>
        <taxon>Phyllachorales</taxon>
        <taxon>Phyllachoraceae</taxon>
        <taxon>Phyllachora</taxon>
    </lineage>
</organism>
<feature type="region of interest" description="Disordered" evidence="1">
    <location>
        <begin position="16"/>
        <end position="90"/>
    </location>
</feature>
<sequence length="90" mass="9979">MPSFKSLLGKFSSQFSSDADSLAPRLLQHDDSSSTHGRKDGKPAKQTLGDLGTRRVRAPQADRLRSEGMVSFHIKERKERRKAAKKGNQG</sequence>
<gene>
    <name evidence="2" type="ORF">P8C59_004530</name>
</gene>
<reference evidence="2" key="1">
    <citation type="journal article" date="2023" name="Mol. Plant Microbe Interact.">
        <title>Elucidating the Obligate Nature and Biological Capacity of an Invasive Fungal Corn Pathogen.</title>
        <authorList>
            <person name="MacCready J.S."/>
            <person name="Roggenkamp E.M."/>
            <person name="Gdanetz K."/>
            <person name="Chilvers M.I."/>
        </authorList>
    </citation>
    <scope>NUCLEOTIDE SEQUENCE</scope>
    <source>
        <strain evidence="2">PM02</strain>
    </source>
</reference>
<keyword evidence="3" id="KW-1185">Reference proteome</keyword>
<dbReference type="EMBL" id="JAQQPM010000003">
    <property type="protein sequence ID" value="KAK2069992.1"/>
    <property type="molecule type" value="Genomic_DNA"/>
</dbReference>
<proteinExistence type="predicted"/>
<accession>A0AAD9MBD3</accession>
<evidence type="ECO:0000313" key="3">
    <source>
        <dbReference type="Proteomes" id="UP001217918"/>
    </source>
</evidence>
<evidence type="ECO:0000256" key="1">
    <source>
        <dbReference type="SAM" id="MobiDB-lite"/>
    </source>
</evidence>
<evidence type="ECO:0000313" key="2">
    <source>
        <dbReference type="EMBL" id="KAK2069992.1"/>
    </source>
</evidence>
<protein>
    <submittedName>
        <fullName evidence="2">Uncharacterized protein</fullName>
    </submittedName>
</protein>
<comment type="caution">
    <text evidence="2">The sequence shown here is derived from an EMBL/GenBank/DDBJ whole genome shotgun (WGS) entry which is preliminary data.</text>
</comment>
<dbReference type="Proteomes" id="UP001217918">
    <property type="component" value="Unassembled WGS sequence"/>
</dbReference>
<feature type="compositionally biased region" description="Basic residues" evidence="1">
    <location>
        <begin position="78"/>
        <end position="90"/>
    </location>
</feature>
<name>A0AAD9MBD3_9PEZI</name>
<dbReference type="AlphaFoldDB" id="A0AAD9MBD3"/>